<dbReference type="CDD" id="cd09007">
    <property type="entry name" value="NP-I_spr0068"/>
    <property type="match status" value="1"/>
</dbReference>
<proteinExistence type="predicted"/>
<dbReference type="InterPro" id="IPR000845">
    <property type="entry name" value="Nucleoside_phosphorylase_d"/>
</dbReference>
<dbReference type="RefSeq" id="WP_084754852.1">
    <property type="nucleotide sequence ID" value="NZ_CP022046.2"/>
</dbReference>
<dbReference type="GO" id="GO:0009116">
    <property type="term" value="P:nucleoside metabolic process"/>
    <property type="evidence" value="ECO:0007669"/>
    <property type="project" value="InterPro"/>
</dbReference>
<dbReference type="EMBL" id="CP022046">
    <property type="protein sequence ID" value="ASE34578.1"/>
    <property type="molecule type" value="Genomic_DNA"/>
</dbReference>
<dbReference type="InterPro" id="IPR035994">
    <property type="entry name" value="Nucleoside_phosphorylase_sf"/>
</dbReference>
<organism evidence="2 3">
    <name type="scientific">Mammaliicoccus sciuri</name>
    <name type="common">Staphylococcus sciuri</name>
    <dbReference type="NCBI Taxonomy" id="1296"/>
    <lineage>
        <taxon>Bacteria</taxon>
        <taxon>Bacillati</taxon>
        <taxon>Bacillota</taxon>
        <taxon>Bacilli</taxon>
        <taxon>Bacillales</taxon>
        <taxon>Staphylococcaceae</taxon>
        <taxon>Mammaliicoccus</taxon>
    </lineage>
</organism>
<gene>
    <name evidence="2" type="ORF">CEP64_08265</name>
</gene>
<evidence type="ECO:0000313" key="2">
    <source>
        <dbReference type="EMBL" id="ASE34578.1"/>
    </source>
</evidence>
<dbReference type="KEGG" id="sscu:CEP64_08265"/>
<dbReference type="GO" id="GO:0003824">
    <property type="term" value="F:catalytic activity"/>
    <property type="evidence" value="ECO:0007669"/>
    <property type="project" value="InterPro"/>
</dbReference>
<dbReference type="AlphaFoldDB" id="A0AAI8DJD9"/>
<evidence type="ECO:0000259" key="1">
    <source>
        <dbReference type="Pfam" id="PF01048"/>
    </source>
</evidence>
<reference evidence="3" key="1">
    <citation type="submission" date="2017-06" db="EMBL/GenBank/DDBJ databases">
        <title>FDA dAtabase for Regulatory Grade micrObial Sequences (FDA-ARGOS): Supporting development and validation of Infectious Disease Dx tests.</title>
        <authorList>
            <person name="Goldberg B."/>
            <person name="Campos J."/>
            <person name="Tallon L."/>
            <person name="Sadzewicz L."/>
            <person name="Sengamalay N."/>
            <person name="Ott S."/>
            <person name="Godinez A."/>
            <person name="Nagaraj S."/>
            <person name="Vavikolanu K."/>
            <person name="Nadendla S."/>
            <person name="George J."/>
            <person name="Geyer C."/>
            <person name="Sichtig H."/>
        </authorList>
    </citation>
    <scope>NUCLEOTIDE SEQUENCE [LARGE SCALE GENOMIC DNA]</scope>
    <source>
        <strain evidence="3">FDAARGOS_285</strain>
    </source>
</reference>
<protein>
    <submittedName>
        <fullName evidence="2">Phosphorylase</fullName>
    </submittedName>
</protein>
<dbReference type="SUPFAM" id="SSF53167">
    <property type="entry name" value="Purine and uridine phosphorylases"/>
    <property type="match status" value="1"/>
</dbReference>
<dbReference type="Pfam" id="PF01048">
    <property type="entry name" value="PNP_UDP_1"/>
    <property type="match status" value="1"/>
</dbReference>
<accession>A0AAI8DJD9</accession>
<sequence length="251" mass="28369">MITDSFDIQGKPIVHLSDFYGEQQFKVEVCLITYSKEIYDAILRENKCEKIGEINASNGAFPIYQFIYKGKEVAFYLSAIGSTLASQYCMICNWVTGATKFVMFGSAGSLDNERTFNKFIIPTHSYRDEGMSYHYAPPSDYIKVKNANKVTEVFNKLALPFIEGKVWTTDAVLRETNIQYNKRKKEGCIAVDMELAGVQAVCDFHGFELFSFIVTGDVLSEGTYNVDGLKEANHNIDKFNIALNIIEELNL</sequence>
<feature type="domain" description="Nucleoside phosphorylase" evidence="1">
    <location>
        <begin position="31"/>
        <end position="223"/>
    </location>
</feature>
<name>A0AAI8DJD9_MAMSC</name>
<dbReference type="Gene3D" id="3.40.50.1580">
    <property type="entry name" value="Nucleoside phosphorylase domain"/>
    <property type="match status" value="1"/>
</dbReference>
<dbReference type="Proteomes" id="UP000197058">
    <property type="component" value="Chromosome"/>
</dbReference>
<evidence type="ECO:0000313" key="3">
    <source>
        <dbReference type="Proteomes" id="UP000197058"/>
    </source>
</evidence>